<dbReference type="Pfam" id="PF03564">
    <property type="entry name" value="DUF1759"/>
    <property type="match status" value="1"/>
</dbReference>
<dbReference type="Pfam" id="PF17921">
    <property type="entry name" value="Integrase_H2C2"/>
    <property type="match status" value="1"/>
</dbReference>
<dbReference type="GO" id="GO:0015074">
    <property type="term" value="P:DNA integration"/>
    <property type="evidence" value="ECO:0007669"/>
    <property type="project" value="InterPro"/>
</dbReference>
<dbReference type="GeneID" id="113058589"/>
<dbReference type="InterPro" id="IPR012337">
    <property type="entry name" value="RNaseH-like_sf"/>
</dbReference>
<dbReference type="SUPFAM" id="SSF53098">
    <property type="entry name" value="Ribonuclease H-like"/>
    <property type="match status" value="1"/>
</dbReference>
<protein>
    <submittedName>
        <fullName evidence="3">Uncharacterized protein LOC113058589</fullName>
    </submittedName>
</protein>
<dbReference type="InterPro" id="IPR005312">
    <property type="entry name" value="DUF1759"/>
</dbReference>
<keyword evidence="2" id="KW-1185">Reference proteome</keyword>
<dbReference type="GO" id="GO:0003676">
    <property type="term" value="F:nucleic acid binding"/>
    <property type="evidence" value="ECO:0007669"/>
    <property type="project" value="InterPro"/>
</dbReference>
<dbReference type="Pfam" id="PF18701">
    <property type="entry name" value="DUF5641"/>
    <property type="match status" value="1"/>
</dbReference>
<dbReference type="SUPFAM" id="SSF56672">
    <property type="entry name" value="DNA/RNA polymerases"/>
    <property type="match status" value="1"/>
</dbReference>
<evidence type="ECO:0000259" key="1">
    <source>
        <dbReference type="PROSITE" id="PS50994"/>
    </source>
</evidence>
<dbReference type="InterPro" id="IPR040676">
    <property type="entry name" value="DUF5641"/>
</dbReference>
<sequence>MADSKTLEQLKNNRTSAKRQFSRLANNVVRMYAITPEEELRDSFKKLIIEANKVMEANDDVGAQYLVEAELDPDSEGVPRLNEQQKADIGKTASECEMRLNELKELIQKTLWTNFGEEELTMAVKAAEEEVERVVSFGPGGNKEVYDFMFDYMEKLVKRAKELHAQWKCWAPAAERQGFQLRVRGLEQIIPKLMSRKAEFIQVKAKEDAERVVSAASISYPTAAIRLKPTSLPKFTGIRRDFHRWKRDWEALQRQGEPTGSKEVKKFQLLDSLDEKLMRDLRLMTYNTADDILRVLENRFGSQTAIAIEIVEELQRLPAAKCHQPKKIVELIQAVEKALEDLSDLGDTGALKNPLVTKSIESKLPDALKKEWLLYAAERSSTDPEKRFDYLLAFLKSQESIYEQLDQLRDEEPLRKENRPEQRQARTRASIQSSSNLSGCVICGDIKHKKKLYFCKRFRVLKLTEKKDAVRKLGACWKCLEVHDEGNHCKTLFLCKSPDCREQRVADHHYYLCPSAEVSRDSTAQRRRKTTVGGESWRNYTEAQEEFFRKLSPELAKQCRDAFCNTAASTSHLAKSHSSLLVERGLAEWPVIMMLLEVTANAGQKIGTLIDLASDTNYITHEAAGRLNLRSEDITLVVHGVGGMKAFVKTKRYLLKIRVNTLRGTLRSHQLVCYGLDSIADIQRHVSAKKLQEFFPDIPLSDLARPREIHLLVSHKEGQLAPQKVRTVGDLVLWDGPMGKTVAGTHPELFEAVTVSAHTSRTHFARSMRTAAVKYEEHTCVIPINRQQSQQLQGFSCGTTTSSFLEWWKWDSIGAGCIPKCGGCRCGNCQPGGKEMTLAEERELEVVKNGLTYVVADEHSETPHWHARYPWVEDPATLPSNRCAVEATFLRTERQLTREPEWKAAYAAQVHEMVERGAAMKLPEDVLQTWTGPVWYISHLIAPNPHSVTTPVRLVWNSSQKCRGVSLNDLLLKGPDVLNSIRAVLLRFRRGEFAALGDIRKMYNSVWLEDREVHLHRFLWRDSEEEELGIYAVTRVNIGDKPAGCIAQLAMRETANLPQFSHLEEERRVLEEDSYVDDILTSHNNLDQLKVITENVEQILGAGGFKLKPWVFSGESRRDSLGKQEQKATPKTVILPNQLKEEDNKALGLGYTLEDDKLHVMVGVNFSKRKRKMRVGQDRDSLGKQEQKATPKTVILPNQLKEEDNKALGLGYTLEDDKLHVMVGVNFSKRKRKMRVGQDLQKEEVRSQTPDPLTRRELLSQVSGLYDPVGLTTPVKQKGAILVRRAFQEAKHKCSTVRDTWDLALSENLREDAISLFEEYVELSKVKFPRALTPVSVTAEPDAITFSDGSDHAYGAVLYLRWDCDQGPTVRLVESKAKLAPLDHKGEAVKAELCGAVFTARLKRYFEQHSRIQVKQWYHFVDSQTVLCSIQRESYGFQTFFGNRIGEIQTSTQLQDWWWIPGSLNIADIITRGSGPKELAENSPWQQGPKFLSLPVEEWPIKSAKDVSVTARESVGRMQKKSFAAALTRAKVKEALNLEHRRPPAGAAVRNLVDEGRFSNLTRLVKTIAWVWRAAKCFAAKSKILGAPKWEAVSSARVITTIERQDALRDLFLATQEGVTFPATTIDRLVVFKEEETGLLVCGGRVQAFNEDQVSVPLLPCSAWVSTLLVQEAHSKGHEGVAATLLKVRKRAWVIKGRIIARKVIENCVVCKKARVRRCQQVMGDLPQERTRPASPFEFTAVDLFGPYQVKDDVRKRVKMKVWGVVFCCMVSRAIHTELTNTMSTESFLMAYQRFTAIRGHPKTIWSDPGTNFVGAKSVLKELYQFLDSLDRSAVEDTSAQNGTDWHWKILPADSPHRNGSAEAAVRIVKKAFQSLGRESGLCFSELQTTLQLAANLANERPIDARVQSLEDTVQYVTPNTLLLGRASSSGDWKTFDFASYPYKRLQEMQHQVNKFWRFWSQLAGPNLFVRSKWHTAQRNVAIGDIVWLCDQNALRGHFKLGRVISVNPDSRNIVRDVNIRVVASSCIPEVRPVTSASKYPTSKHHVSSIRRDLQSTILHRDVRRLVVLLPVEEQAGSPGGHL</sequence>
<feature type="domain" description="Integrase catalytic" evidence="1">
    <location>
        <begin position="1732"/>
        <end position="1927"/>
    </location>
</feature>
<reference evidence="3" key="1">
    <citation type="submission" date="2025-08" db="UniProtKB">
        <authorList>
            <consortium name="RefSeq"/>
        </authorList>
    </citation>
    <scope>IDENTIFICATION</scope>
    <source>
        <strain evidence="3">Wakin</strain>
        <tissue evidence="3">Muscle</tissue>
    </source>
</reference>
<dbReference type="KEGG" id="caua:113058589"/>
<evidence type="ECO:0000313" key="3">
    <source>
        <dbReference type="RefSeq" id="XP_026082405.1"/>
    </source>
</evidence>
<organism evidence="2 3">
    <name type="scientific">Carassius auratus</name>
    <name type="common">Goldfish</name>
    <dbReference type="NCBI Taxonomy" id="7957"/>
    <lineage>
        <taxon>Eukaryota</taxon>
        <taxon>Metazoa</taxon>
        <taxon>Chordata</taxon>
        <taxon>Craniata</taxon>
        <taxon>Vertebrata</taxon>
        <taxon>Euteleostomi</taxon>
        <taxon>Actinopterygii</taxon>
        <taxon>Neopterygii</taxon>
        <taxon>Teleostei</taxon>
        <taxon>Ostariophysi</taxon>
        <taxon>Cypriniformes</taxon>
        <taxon>Cyprinidae</taxon>
        <taxon>Cyprininae</taxon>
        <taxon>Carassius</taxon>
    </lineage>
</organism>
<dbReference type="PROSITE" id="PS50994">
    <property type="entry name" value="INTEGRASE"/>
    <property type="match status" value="1"/>
</dbReference>
<dbReference type="RefSeq" id="XP_026082405.1">
    <property type="nucleotide sequence ID" value="XM_026226620.1"/>
</dbReference>
<dbReference type="InterPro" id="IPR041588">
    <property type="entry name" value="Integrase_H2C2"/>
</dbReference>
<dbReference type="Pfam" id="PF05380">
    <property type="entry name" value="Peptidase_A17"/>
    <property type="match status" value="1"/>
</dbReference>
<dbReference type="OrthoDB" id="5962731at2759"/>
<dbReference type="Gene3D" id="3.30.420.10">
    <property type="entry name" value="Ribonuclease H-like superfamily/Ribonuclease H"/>
    <property type="match status" value="1"/>
</dbReference>
<evidence type="ECO:0000313" key="2">
    <source>
        <dbReference type="Proteomes" id="UP000515129"/>
    </source>
</evidence>
<proteinExistence type="predicted"/>
<dbReference type="InterPro" id="IPR001584">
    <property type="entry name" value="Integrase_cat-core"/>
</dbReference>
<dbReference type="InterPro" id="IPR036397">
    <property type="entry name" value="RNaseH_sf"/>
</dbReference>
<dbReference type="Proteomes" id="UP000515129">
    <property type="component" value="Chromosome 40"/>
</dbReference>
<name>A0A6P6LCQ3_CARAU</name>
<dbReference type="InterPro" id="IPR008042">
    <property type="entry name" value="Retrotrans_Pao"/>
</dbReference>
<gene>
    <name evidence="3" type="primary">LOC113058589</name>
</gene>
<dbReference type="InterPro" id="IPR043502">
    <property type="entry name" value="DNA/RNA_pol_sf"/>
</dbReference>
<dbReference type="PANTHER" id="PTHR47331">
    <property type="entry name" value="PHD-TYPE DOMAIN-CONTAINING PROTEIN"/>
    <property type="match status" value="1"/>
</dbReference>
<accession>A0A6P6LCQ3</accession>